<dbReference type="GO" id="GO:0140098">
    <property type="term" value="F:catalytic activity, acting on RNA"/>
    <property type="evidence" value="ECO:0007669"/>
    <property type="project" value="UniProtKB-ARBA"/>
</dbReference>
<dbReference type="PANTHER" id="PTHR21600:SF89">
    <property type="entry name" value="RIBOSOMAL LARGE SUBUNIT PSEUDOURIDINE SYNTHASE A"/>
    <property type="match status" value="1"/>
</dbReference>
<accession>A0A2Z6IDQ5</accession>
<dbReference type="OrthoDB" id="9785808at2"/>
<evidence type="ECO:0000259" key="1">
    <source>
        <dbReference type="Pfam" id="PF00849"/>
    </source>
</evidence>
<dbReference type="InterPro" id="IPR006145">
    <property type="entry name" value="PsdUridine_synth_RsuA/RluA"/>
</dbReference>
<dbReference type="Proteomes" id="UP000271003">
    <property type="component" value="Chromosome"/>
</dbReference>
<dbReference type="EMBL" id="AP018786">
    <property type="protein sequence ID" value="BBF23727.1"/>
    <property type="molecule type" value="Genomic_DNA"/>
</dbReference>
<dbReference type="PANTHER" id="PTHR21600">
    <property type="entry name" value="MITOCHONDRIAL RNA PSEUDOURIDINE SYNTHASE"/>
    <property type="match status" value="1"/>
</dbReference>
<gene>
    <name evidence="2" type="ORF">SUTMEG_16180</name>
</gene>
<dbReference type="RefSeq" id="WP_120177306.1">
    <property type="nucleotide sequence ID" value="NZ_AP018786.1"/>
</dbReference>
<feature type="domain" description="Pseudouridine synthase RsuA/RluA-like" evidence="1">
    <location>
        <begin position="246"/>
        <end position="401"/>
    </location>
</feature>
<sequence>MLIRRLLGERDLEALGPLPDLLPNLWYGAPHPALVRLRDAVRSGNFFPYEAAGLCGRTGAGLFVGPRGVELVVAHEPFREPERDEGSRLPAADRLAGTVEAAAFEFAAKTTELVDARGETFRLFDFAEALFAAKPLKIARGGGAGLNLTRAHWMRALLDAPSAPAPRILNAAHATGAGLLRLYGEWWEGPSPVFDVKHPLMWLAPRTTVKPLVERLLADTPTAADPRLTDPRVLAKRPEIVAETDDWVVIVKPSGLLSVPGTLGLDDAMTLTARMIAQGSAPDTVTLTPVHRLDMDTSGLLVYSKNTEATRALMAAFREGRVEKRYEAILEGVLDPAVPESGEIAFPLTTHPLDRLRQCAAEGGRASVTRYAVLARGRSRTHVALEPVTGRTHQLRLHAAHPLGLGTPILGDPYYGPAGLAAETPETPLCLHARLLSFDDPRTGERLRFEAPAPFEGLLF</sequence>
<evidence type="ECO:0000313" key="2">
    <source>
        <dbReference type="EMBL" id="BBF23727.1"/>
    </source>
</evidence>
<dbReference type="GO" id="GO:0000455">
    <property type="term" value="P:enzyme-directed rRNA pseudouridine synthesis"/>
    <property type="evidence" value="ECO:0007669"/>
    <property type="project" value="TreeGrafter"/>
</dbReference>
<proteinExistence type="predicted"/>
<dbReference type="KEGG" id="sutt:SUTMEG_16180"/>
<dbReference type="GO" id="GO:0009982">
    <property type="term" value="F:pseudouridine synthase activity"/>
    <property type="evidence" value="ECO:0007669"/>
    <property type="project" value="InterPro"/>
</dbReference>
<dbReference type="SUPFAM" id="SSF55120">
    <property type="entry name" value="Pseudouridine synthase"/>
    <property type="match status" value="1"/>
</dbReference>
<dbReference type="Pfam" id="PF00849">
    <property type="entry name" value="PseudoU_synth_2"/>
    <property type="match status" value="1"/>
</dbReference>
<reference evidence="2 3" key="1">
    <citation type="journal article" date="2018" name="Int. J. Syst. Evol. Microbiol.">
        <title>Mesosutterella multiformis gen. nov., sp. nov., a member of the family Sutterellaceae and Sutterella megalosphaeroides sp. nov., isolated from human faeces.</title>
        <authorList>
            <person name="Sakamoto M."/>
            <person name="Ikeyama N."/>
            <person name="Kunihiro T."/>
            <person name="Iino T."/>
            <person name="Yuki M."/>
            <person name="Ohkuma M."/>
        </authorList>
    </citation>
    <scope>NUCLEOTIDE SEQUENCE [LARGE SCALE GENOMIC DNA]</scope>
    <source>
        <strain evidence="2 3">6FBBBH3</strain>
    </source>
</reference>
<organism evidence="2 3">
    <name type="scientific">Sutterella megalosphaeroides</name>
    <dbReference type="NCBI Taxonomy" id="2494234"/>
    <lineage>
        <taxon>Bacteria</taxon>
        <taxon>Pseudomonadati</taxon>
        <taxon>Pseudomonadota</taxon>
        <taxon>Betaproteobacteria</taxon>
        <taxon>Burkholderiales</taxon>
        <taxon>Sutterellaceae</taxon>
        <taxon>Sutterella</taxon>
    </lineage>
</organism>
<dbReference type="Gene3D" id="3.30.2350.10">
    <property type="entry name" value="Pseudouridine synthase"/>
    <property type="match status" value="1"/>
</dbReference>
<dbReference type="GO" id="GO:0003723">
    <property type="term" value="F:RNA binding"/>
    <property type="evidence" value="ECO:0007669"/>
    <property type="project" value="InterPro"/>
</dbReference>
<dbReference type="CDD" id="cd02869">
    <property type="entry name" value="PseudoU_synth_RluA_like"/>
    <property type="match status" value="1"/>
</dbReference>
<name>A0A2Z6IDQ5_9BURK</name>
<dbReference type="InterPro" id="IPR050188">
    <property type="entry name" value="RluA_PseudoU_synthase"/>
</dbReference>
<protein>
    <recommendedName>
        <fullName evidence="1">Pseudouridine synthase RsuA/RluA-like domain-containing protein</fullName>
    </recommendedName>
</protein>
<keyword evidence="3" id="KW-1185">Reference proteome</keyword>
<dbReference type="AlphaFoldDB" id="A0A2Z6IDQ5"/>
<dbReference type="InterPro" id="IPR020103">
    <property type="entry name" value="PsdUridine_synth_cat_dom_sf"/>
</dbReference>
<evidence type="ECO:0000313" key="3">
    <source>
        <dbReference type="Proteomes" id="UP000271003"/>
    </source>
</evidence>